<keyword evidence="3" id="KW-1185">Reference proteome</keyword>
<dbReference type="RefSeq" id="WP_043847233.1">
    <property type="nucleotide sequence ID" value="NZ_AQQW01000023.1"/>
</dbReference>
<evidence type="ECO:0000313" key="2">
    <source>
        <dbReference type="EMBL" id="ETW10812.1"/>
    </source>
</evidence>
<protein>
    <recommendedName>
        <fullName evidence="4">Lipoprotein</fullName>
    </recommendedName>
</protein>
<comment type="caution">
    <text evidence="2">The sequence shown here is derived from an EMBL/GenBank/DDBJ whole genome shotgun (WGS) entry which is preliminary data.</text>
</comment>
<dbReference type="Proteomes" id="UP000019063">
    <property type="component" value="Unassembled WGS sequence"/>
</dbReference>
<accession>W4HDE7</accession>
<proteinExistence type="predicted"/>
<evidence type="ECO:0000256" key="1">
    <source>
        <dbReference type="SAM" id="SignalP"/>
    </source>
</evidence>
<dbReference type="AlphaFoldDB" id="W4HDE7"/>
<keyword evidence="1" id="KW-0732">Signal</keyword>
<dbReference type="EMBL" id="AQQW01000023">
    <property type="protein sequence ID" value="ETW10812.1"/>
    <property type="molecule type" value="Genomic_DNA"/>
</dbReference>
<evidence type="ECO:0000313" key="3">
    <source>
        <dbReference type="Proteomes" id="UP000019063"/>
    </source>
</evidence>
<reference evidence="2 3" key="1">
    <citation type="journal article" date="2014" name="Antonie Van Leeuwenhoek">
        <title>Roseivivax atlanticus sp. nov., isolated from surface seawater of the Atlantic Ocean.</title>
        <authorList>
            <person name="Li G."/>
            <person name="Lai Q."/>
            <person name="Liu X."/>
            <person name="Sun F."/>
            <person name="Shao Z."/>
        </authorList>
    </citation>
    <scope>NUCLEOTIDE SEQUENCE [LARGE SCALE GENOMIC DNA]</scope>
    <source>
        <strain evidence="2 3">22II-s10s</strain>
    </source>
</reference>
<evidence type="ECO:0008006" key="4">
    <source>
        <dbReference type="Google" id="ProtNLM"/>
    </source>
</evidence>
<feature type="chain" id="PRO_5004841782" description="Lipoprotein" evidence="1">
    <location>
        <begin position="23"/>
        <end position="613"/>
    </location>
</feature>
<name>W4HDE7_9RHOB</name>
<gene>
    <name evidence="2" type="ORF">ATO8_20194</name>
</gene>
<dbReference type="PATRIC" id="fig|1317118.6.peg.4136"/>
<sequence>MRFSGFLLSTTLIASLPGLAGAQDASEAARVLLVEAIRAAQQAQEADSPSERAELLGDAIEALNEIESQYVTTDTGINLISGGTFGAFDPSAVRAEYDAAQAEAELASCETTYSVRCTYRLRNESYAAYDGSTVEEVIEQSGPLDRLLFAAATGEAEEEFPEIVQDMSVDRVFEGIRLLYGNGYSIEMLDLYDLAREALPEIQSEIQDREEFIEYLDRIIDGRNAVQTPERQHSLQRLIDADIEGLDQFILGKGSPEQIAALVRDQDDIETALSDWLASGWISPGSDGSVYVAAALEAAGQSDLAFDLLSNVPPERFDSIFWTAPGKVSADFLASLARDAVSRAEDADEKVTRAMSLIEWVDADQAAEIIEVAAQDSRSADRAEQYGNLARRVGFEAGRQGSEDKLDLVTEEKRDFFKDGEVAAFTSGFAAGQLSAEEASGDAFEEELASATGDELYSLVLLAASGLVDAGLRENAISGINETGVIDDRSVSVADKAKLGAVVGDLQWLAEGARTDEVPGYNLDFVMDEYKDFLIAATEHGFDLSDQPEQIAGVLRSSEDGYFKERFLDEIVSSDYHGYPGFGELMFQAMQYLDGDDRAWTLGAAHRAAITRR</sequence>
<feature type="signal peptide" evidence="1">
    <location>
        <begin position="1"/>
        <end position="22"/>
    </location>
</feature>
<organism evidence="2 3">
    <name type="scientific">Roseivivax marinus</name>
    <dbReference type="NCBI Taxonomy" id="1379903"/>
    <lineage>
        <taxon>Bacteria</taxon>
        <taxon>Pseudomonadati</taxon>
        <taxon>Pseudomonadota</taxon>
        <taxon>Alphaproteobacteria</taxon>
        <taxon>Rhodobacterales</taxon>
        <taxon>Roseobacteraceae</taxon>
        <taxon>Roseivivax</taxon>
    </lineage>
</organism>